<dbReference type="InterPro" id="IPR056453">
    <property type="entry name" value="HTH_DNAJC9"/>
</dbReference>
<dbReference type="Pfam" id="PF23302">
    <property type="entry name" value="HTH_DNAJC9"/>
    <property type="match status" value="1"/>
</dbReference>
<feature type="region of interest" description="Disordered" evidence="2">
    <location>
        <begin position="243"/>
        <end position="276"/>
    </location>
</feature>
<dbReference type="PANTHER" id="PTHR44144">
    <property type="entry name" value="DNAJ HOMOLOG SUBFAMILY C MEMBER 9"/>
    <property type="match status" value="1"/>
</dbReference>
<accession>A0ABM4CYY1</accession>
<reference evidence="5" key="1">
    <citation type="submission" date="2025-08" db="UniProtKB">
        <authorList>
            <consortium name="RefSeq"/>
        </authorList>
    </citation>
    <scope>IDENTIFICATION</scope>
</reference>
<organism evidence="4 5">
    <name type="scientific">Hydra vulgaris</name>
    <name type="common">Hydra</name>
    <name type="synonym">Hydra attenuata</name>
    <dbReference type="NCBI Taxonomy" id="6087"/>
    <lineage>
        <taxon>Eukaryota</taxon>
        <taxon>Metazoa</taxon>
        <taxon>Cnidaria</taxon>
        <taxon>Hydrozoa</taxon>
        <taxon>Hydroidolina</taxon>
        <taxon>Anthoathecata</taxon>
        <taxon>Aplanulata</taxon>
        <taxon>Hydridae</taxon>
        <taxon>Hydra</taxon>
    </lineage>
</organism>
<proteinExistence type="predicted"/>
<evidence type="ECO:0000313" key="4">
    <source>
        <dbReference type="Proteomes" id="UP001652625"/>
    </source>
</evidence>
<dbReference type="Gene3D" id="1.10.287.110">
    <property type="entry name" value="DnaJ domain"/>
    <property type="match status" value="1"/>
</dbReference>
<protein>
    <submittedName>
        <fullName evidence="5">DnaJ homolog subfamily C member 9</fullName>
    </submittedName>
</protein>
<dbReference type="RefSeq" id="XP_065667182.1">
    <property type="nucleotide sequence ID" value="XM_065811110.1"/>
</dbReference>
<dbReference type="Proteomes" id="UP001652625">
    <property type="component" value="Chromosome 11"/>
</dbReference>
<evidence type="ECO:0000259" key="3">
    <source>
        <dbReference type="PROSITE" id="PS50076"/>
    </source>
</evidence>
<dbReference type="SMART" id="SM00271">
    <property type="entry name" value="DnaJ"/>
    <property type="match status" value="1"/>
</dbReference>
<dbReference type="SUPFAM" id="SSF46565">
    <property type="entry name" value="Chaperone J-domain"/>
    <property type="match status" value="1"/>
</dbReference>
<dbReference type="InterPro" id="IPR052594">
    <property type="entry name" value="J_domain-containing_protein"/>
</dbReference>
<dbReference type="InterPro" id="IPR001623">
    <property type="entry name" value="DnaJ_domain"/>
</dbReference>
<dbReference type="PANTHER" id="PTHR44144:SF1">
    <property type="entry name" value="DNAJ HOMOLOG SUBFAMILY C MEMBER 9"/>
    <property type="match status" value="1"/>
</dbReference>
<dbReference type="Pfam" id="PF00226">
    <property type="entry name" value="DnaJ"/>
    <property type="match status" value="1"/>
</dbReference>
<feature type="coiled-coil region" evidence="1">
    <location>
        <begin position="106"/>
        <end position="133"/>
    </location>
</feature>
<evidence type="ECO:0000256" key="1">
    <source>
        <dbReference type="SAM" id="Coils"/>
    </source>
</evidence>
<dbReference type="PROSITE" id="PS50076">
    <property type="entry name" value="DNAJ_2"/>
    <property type="match status" value="1"/>
</dbReference>
<dbReference type="PRINTS" id="PR00625">
    <property type="entry name" value="JDOMAIN"/>
</dbReference>
<evidence type="ECO:0000256" key="2">
    <source>
        <dbReference type="SAM" id="MobiDB-lite"/>
    </source>
</evidence>
<keyword evidence="1" id="KW-0175">Coiled coil</keyword>
<gene>
    <name evidence="5" type="primary">LOC100215663</name>
</gene>
<keyword evidence="4" id="KW-1185">Reference proteome</keyword>
<sequence>MSFFDDVERYFNTRCLYTAIEVQVNADNAELKKAYHKLSLRYHPDRSSVQDKDINKCKFQTLSKIHSILSNKESRAVYDETGELIDDDSLQNKDCDWDSYWRQLFKKITKKDIEKFEKEFKGSEKEAEEIKAYYIRFEGDMDEILNNVMCSTAEDETRFRKIITDLIEKKEVPEFDNFSKEDPQKIKSRKIRAEKEKKEAEQHANDIGLKTDDTLENLILQRQVDRSKEMNNFFNNLEAKYCQPKAKKSKKSTTDAPIKNAANATSKKVATKRKRK</sequence>
<dbReference type="PROSITE" id="PS00636">
    <property type="entry name" value="DNAJ_1"/>
    <property type="match status" value="1"/>
</dbReference>
<dbReference type="GeneID" id="100215663"/>
<evidence type="ECO:0000313" key="5">
    <source>
        <dbReference type="RefSeq" id="XP_065667182.1"/>
    </source>
</evidence>
<dbReference type="InterPro" id="IPR018253">
    <property type="entry name" value="DnaJ_domain_CS"/>
</dbReference>
<feature type="domain" description="J" evidence="3">
    <location>
        <begin position="15"/>
        <end position="82"/>
    </location>
</feature>
<name>A0ABM4CYY1_HYDVU</name>
<dbReference type="InterPro" id="IPR036869">
    <property type="entry name" value="J_dom_sf"/>
</dbReference>
<dbReference type="CDD" id="cd06257">
    <property type="entry name" value="DnaJ"/>
    <property type="match status" value="1"/>
</dbReference>